<gene>
    <name evidence="1" type="ORF">BDY17DRAFT_310223</name>
</gene>
<proteinExistence type="predicted"/>
<dbReference type="EMBL" id="MU001635">
    <property type="protein sequence ID" value="KAF2483170.1"/>
    <property type="molecule type" value="Genomic_DNA"/>
</dbReference>
<accession>A0A6A6PSU7</accession>
<reference evidence="1" key="1">
    <citation type="journal article" date="2020" name="Stud. Mycol.">
        <title>101 Dothideomycetes genomes: a test case for predicting lifestyles and emergence of pathogens.</title>
        <authorList>
            <person name="Haridas S."/>
            <person name="Albert R."/>
            <person name="Binder M."/>
            <person name="Bloem J."/>
            <person name="Labutti K."/>
            <person name="Salamov A."/>
            <person name="Andreopoulos B."/>
            <person name="Baker S."/>
            <person name="Barry K."/>
            <person name="Bills G."/>
            <person name="Bluhm B."/>
            <person name="Cannon C."/>
            <person name="Castanera R."/>
            <person name="Culley D."/>
            <person name="Daum C."/>
            <person name="Ezra D."/>
            <person name="Gonzalez J."/>
            <person name="Henrissat B."/>
            <person name="Kuo A."/>
            <person name="Liang C."/>
            <person name="Lipzen A."/>
            <person name="Lutzoni F."/>
            <person name="Magnuson J."/>
            <person name="Mondo S."/>
            <person name="Nolan M."/>
            <person name="Ohm R."/>
            <person name="Pangilinan J."/>
            <person name="Park H.-J."/>
            <person name="Ramirez L."/>
            <person name="Alfaro M."/>
            <person name="Sun H."/>
            <person name="Tritt A."/>
            <person name="Yoshinaga Y."/>
            <person name="Zwiers L.-H."/>
            <person name="Turgeon B."/>
            <person name="Goodwin S."/>
            <person name="Spatafora J."/>
            <person name="Crous P."/>
            <person name="Grigoriev I."/>
        </authorList>
    </citation>
    <scope>NUCLEOTIDE SEQUENCE</scope>
    <source>
        <strain evidence="1">CBS 113389</strain>
    </source>
</reference>
<keyword evidence="2" id="KW-1185">Reference proteome</keyword>
<name>A0A6A6PSU7_9PEZI</name>
<dbReference type="Proteomes" id="UP000799767">
    <property type="component" value="Unassembled WGS sequence"/>
</dbReference>
<organism evidence="1 2">
    <name type="scientific">Neohortaea acidophila</name>
    <dbReference type="NCBI Taxonomy" id="245834"/>
    <lineage>
        <taxon>Eukaryota</taxon>
        <taxon>Fungi</taxon>
        <taxon>Dikarya</taxon>
        <taxon>Ascomycota</taxon>
        <taxon>Pezizomycotina</taxon>
        <taxon>Dothideomycetes</taxon>
        <taxon>Dothideomycetidae</taxon>
        <taxon>Mycosphaerellales</taxon>
        <taxon>Teratosphaeriaceae</taxon>
        <taxon>Neohortaea</taxon>
    </lineage>
</organism>
<dbReference type="RefSeq" id="XP_033589740.1">
    <property type="nucleotide sequence ID" value="XM_033735414.1"/>
</dbReference>
<protein>
    <submittedName>
        <fullName evidence="1">Uncharacterized protein</fullName>
    </submittedName>
</protein>
<sequence>MLVPGLSGRLMQVGTVVRPARGVDDAVSGMVAAAASTGLARKHWRTTANYEVFAGSGGAAKMKLVRWCQCQHLSTSYTRSLAVPCARLPVECSVNHMADFSRGAAREELAGIFPHPSMSPQGRRLHPAFQYISQDNAPMRHGIERAASYDADHEMCSSPIAPSPHPPLCPLHWD</sequence>
<dbReference type="GeneID" id="54476416"/>
<evidence type="ECO:0000313" key="2">
    <source>
        <dbReference type="Proteomes" id="UP000799767"/>
    </source>
</evidence>
<evidence type="ECO:0000313" key="1">
    <source>
        <dbReference type="EMBL" id="KAF2483170.1"/>
    </source>
</evidence>
<dbReference type="AlphaFoldDB" id="A0A6A6PSU7"/>